<dbReference type="AlphaFoldDB" id="A0A3S1AZL9"/>
<dbReference type="RefSeq" id="WP_127084341.1">
    <property type="nucleotide sequence ID" value="NZ_RSCL01000017.1"/>
</dbReference>
<dbReference type="GO" id="GO:0006355">
    <property type="term" value="P:regulation of DNA-templated transcription"/>
    <property type="evidence" value="ECO:0007669"/>
    <property type="project" value="InterPro"/>
</dbReference>
<keyword evidence="3" id="KW-1185">Reference proteome</keyword>
<dbReference type="Pfam" id="PF01402">
    <property type="entry name" value="RHH_1"/>
    <property type="match status" value="1"/>
</dbReference>
<dbReference type="SUPFAM" id="SSF47598">
    <property type="entry name" value="Ribbon-helix-helix"/>
    <property type="match status" value="1"/>
</dbReference>
<dbReference type="InterPro" id="IPR002145">
    <property type="entry name" value="CopG"/>
</dbReference>
<evidence type="ECO:0000259" key="1">
    <source>
        <dbReference type="Pfam" id="PF01402"/>
    </source>
</evidence>
<evidence type="ECO:0000313" key="3">
    <source>
        <dbReference type="Proteomes" id="UP000271624"/>
    </source>
</evidence>
<protein>
    <recommendedName>
        <fullName evidence="1">Ribbon-helix-helix protein CopG domain-containing protein</fullName>
    </recommendedName>
</protein>
<dbReference type="Proteomes" id="UP000271624">
    <property type="component" value="Unassembled WGS sequence"/>
</dbReference>
<evidence type="ECO:0000313" key="2">
    <source>
        <dbReference type="EMBL" id="RUT02040.1"/>
    </source>
</evidence>
<gene>
    <name evidence="2" type="ORF">DSM106972_061150</name>
</gene>
<reference evidence="2" key="1">
    <citation type="submission" date="2018-12" db="EMBL/GenBank/DDBJ databases">
        <authorList>
            <person name="Will S."/>
            <person name="Neumann-Schaal M."/>
            <person name="Henke P."/>
        </authorList>
    </citation>
    <scope>NUCLEOTIDE SEQUENCE</scope>
    <source>
        <strain evidence="2">PCC 7102</strain>
    </source>
</reference>
<feature type="domain" description="Ribbon-helix-helix protein CopG" evidence="1">
    <location>
        <begin position="7"/>
        <end position="46"/>
    </location>
</feature>
<dbReference type="InterPro" id="IPR010985">
    <property type="entry name" value="Ribbon_hlx_hlx"/>
</dbReference>
<dbReference type="EMBL" id="RSCL01000017">
    <property type="protein sequence ID" value="RUT02040.1"/>
    <property type="molecule type" value="Genomic_DNA"/>
</dbReference>
<proteinExistence type="predicted"/>
<comment type="caution">
    <text evidence="2">The sequence shown here is derived from an EMBL/GenBank/DDBJ whole genome shotgun (WGS) entry which is preliminary data.</text>
</comment>
<sequence length="64" mass="7376">MPTIKNRITFQASDEVKDALEECADNREQSVSALIVGILREYLIKEGYIENPKKRMVTATRYKT</sequence>
<reference evidence="2" key="2">
    <citation type="journal article" date="2019" name="Genome Biol. Evol.">
        <title>Day and night: Metabolic profiles and evolutionary relationships of six axenic non-marine cyanobacteria.</title>
        <authorList>
            <person name="Will S.E."/>
            <person name="Henke P."/>
            <person name="Boedeker C."/>
            <person name="Huang S."/>
            <person name="Brinkmann H."/>
            <person name="Rohde M."/>
            <person name="Jarek M."/>
            <person name="Friedl T."/>
            <person name="Seufert S."/>
            <person name="Schumacher M."/>
            <person name="Overmann J."/>
            <person name="Neumann-Schaal M."/>
            <person name="Petersen J."/>
        </authorList>
    </citation>
    <scope>NUCLEOTIDE SEQUENCE [LARGE SCALE GENOMIC DNA]</scope>
    <source>
        <strain evidence="2">PCC 7102</strain>
    </source>
</reference>
<name>A0A3S1AZL9_9CYAN</name>
<accession>A0A3S1AZL9</accession>
<organism evidence="2 3">
    <name type="scientific">Dulcicalothrix desertica PCC 7102</name>
    <dbReference type="NCBI Taxonomy" id="232991"/>
    <lineage>
        <taxon>Bacteria</taxon>
        <taxon>Bacillati</taxon>
        <taxon>Cyanobacteriota</taxon>
        <taxon>Cyanophyceae</taxon>
        <taxon>Nostocales</taxon>
        <taxon>Calotrichaceae</taxon>
        <taxon>Dulcicalothrix</taxon>
    </lineage>
</organism>